<evidence type="ECO:0000313" key="2">
    <source>
        <dbReference type="EMBL" id="CAG9979696.1"/>
    </source>
</evidence>
<feature type="region of interest" description="Disordered" evidence="1">
    <location>
        <begin position="1"/>
        <end position="24"/>
    </location>
</feature>
<dbReference type="AlphaFoldDB" id="A0A9N9U9L5"/>
<dbReference type="EMBL" id="CABFNO020001301">
    <property type="protein sequence ID" value="CAG9979696.1"/>
    <property type="molecule type" value="Genomic_DNA"/>
</dbReference>
<evidence type="ECO:0000313" key="3">
    <source>
        <dbReference type="Proteomes" id="UP000754883"/>
    </source>
</evidence>
<gene>
    <name evidence="2" type="ORF">CBYS24578_00005087</name>
</gene>
<proteinExistence type="predicted"/>
<keyword evidence="3" id="KW-1185">Reference proteome</keyword>
<reference evidence="3" key="1">
    <citation type="submission" date="2019-06" db="EMBL/GenBank/DDBJ databases">
        <authorList>
            <person name="Broberg M."/>
        </authorList>
    </citation>
    <scope>NUCLEOTIDE SEQUENCE [LARGE SCALE GENOMIC DNA]</scope>
</reference>
<evidence type="ECO:0000256" key="1">
    <source>
        <dbReference type="SAM" id="MobiDB-lite"/>
    </source>
</evidence>
<dbReference type="Proteomes" id="UP000754883">
    <property type="component" value="Unassembled WGS sequence"/>
</dbReference>
<name>A0A9N9U9L5_9HYPO</name>
<reference evidence="2 3" key="2">
    <citation type="submission" date="2021-10" db="EMBL/GenBank/DDBJ databases">
        <authorList>
            <person name="Piombo E."/>
        </authorList>
    </citation>
    <scope>NUCLEOTIDE SEQUENCE [LARGE SCALE GENOMIC DNA]</scope>
</reference>
<protein>
    <submittedName>
        <fullName evidence="2">Uncharacterized protein</fullName>
    </submittedName>
</protein>
<comment type="caution">
    <text evidence="2">The sequence shown here is derived from an EMBL/GenBank/DDBJ whole genome shotgun (WGS) entry which is preliminary data.</text>
</comment>
<sequence>MSRMSRTSGGMLPRPTTRVPGSNRAFTTLKNNARITEARPALTFLFVVNEISIAHPLVDMWGGSRPPENPGAYHMERPSEVMKYENGIVTPYPDYFYWCRNPSQDNRGAIFARNANGNVTETEAYKTATIFSCHPHMPFAMVDVDASVEQTYSRENMPSDQPWRYPVWEPLQFLHPRDHHRRGISQAVFGTSPIATHHNGPLQYVAGFNASCIPRLVPWTCQYPYPPIQPSKGLGGELTILIGLMAFCPSRDSVGTRAELFIPQYWRNNKWECEAPPQGYSCSTKDTPKGFIVSVALDPWNPLGSTREALQAFEFDGVVIEESAPSNLNPFF</sequence>
<accession>A0A9N9U9L5</accession>
<organism evidence="2 3">
    <name type="scientific">Clonostachys byssicola</name>
    <dbReference type="NCBI Taxonomy" id="160290"/>
    <lineage>
        <taxon>Eukaryota</taxon>
        <taxon>Fungi</taxon>
        <taxon>Dikarya</taxon>
        <taxon>Ascomycota</taxon>
        <taxon>Pezizomycotina</taxon>
        <taxon>Sordariomycetes</taxon>
        <taxon>Hypocreomycetidae</taxon>
        <taxon>Hypocreales</taxon>
        <taxon>Bionectriaceae</taxon>
        <taxon>Clonostachys</taxon>
    </lineage>
</organism>
<dbReference type="OrthoDB" id="5243686at2759"/>